<feature type="modified residue" description="4-aspartylphosphate" evidence="1">
    <location>
        <position position="57"/>
    </location>
</feature>
<sequence>MSLNIFLVEDNRIVRNALTEMLQETLDCRVVASAATEPEATRWLSANPYDWDIAVIDLTLAQGNGWGVLAGCRDRQPHQRAVVLTGHADTAIRSRCAELAANAVFDKTTELDLLFAYCCGRDTPESNLLAAG</sequence>
<feature type="domain" description="Response regulatory" evidence="2">
    <location>
        <begin position="4"/>
        <end position="122"/>
    </location>
</feature>
<gene>
    <name evidence="3" type="ORF">GT347_00145</name>
</gene>
<dbReference type="CDD" id="cd00156">
    <property type="entry name" value="REC"/>
    <property type="match status" value="1"/>
</dbReference>
<dbReference type="PROSITE" id="PS50110">
    <property type="entry name" value="RESPONSE_REGULATORY"/>
    <property type="match status" value="1"/>
</dbReference>
<dbReference type="EMBL" id="CP047650">
    <property type="protein sequence ID" value="QHI96544.1"/>
    <property type="molecule type" value="Genomic_DNA"/>
</dbReference>
<proteinExistence type="predicted"/>
<dbReference type="InterPro" id="IPR011006">
    <property type="entry name" value="CheY-like_superfamily"/>
</dbReference>
<evidence type="ECO:0000313" key="4">
    <source>
        <dbReference type="Proteomes" id="UP000464787"/>
    </source>
</evidence>
<dbReference type="SUPFAM" id="SSF52172">
    <property type="entry name" value="CheY-like"/>
    <property type="match status" value="1"/>
</dbReference>
<keyword evidence="1" id="KW-0597">Phosphoprotein</keyword>
<dbReference type="Proteomes" id="UP000464787">
    <property type="component" value="Chromosome"/>
</dbReference>
<dbReference type="KEGG" id="xyk:GT347_00145"/>
<reference evidence="3 4" key="1">
    <citation type="submission" date="2020-01" db="EMBL/GenBank/DDBJ databases">
        <title>Genome sequencing of strain KACC 21265.</title>
        <authorList>
            <person name="Heo J."/>
            <person name="Kim S.-J."/>
            <person name="Kim J.-S."/>
            <person name="Hong S.-B."/>
            <person name="Kwon S.-W."/>
        </authorList>
    </citation>
    <scope>NUCLEOTIDE SEQUENCE [LARGE SCALE GENOMIC DNA]</scope>
    <source>
        <strain evidence="3 4">KACC 21265</strain>
    </source>
</reference>
<protein>
    <submittedName>
        <fullName evidence="3">Response regulator</fullName>
    </submittedName>
</protein>
<dbReference type="PANTHER" id="PTHR45566">
    <property type="entry name" value="HTH-TYPE TRANSCRIPTIONAL REGULATOR YHJB-RELATED"/>
    <property type="match status" value="1"/>
</dbReference>
<dbReference type="InterPro" id="IPR001789">
    <property type="entry name" value="Sig_transdc_resp-reg_receiver"/>
</dbReference>
<dbReference type="Gene3D" id="3.40.50.2300">
    <property type="match status" value="1"/>
</dbReference>
<evidence type="ECO:0000259" key="2">
    <source>
        <dbReference type="PROSITE" id="PS50110"/>
    </source>
</evidence>
<evidence type="ECO:0000256" key="1">
    <source>
        <dbReference type="PROSITE-ProRule" id="PRU00169"/>
    </source>
</evidence>
<name>A0A857IYC3_9BURK</name>
<accession>A0A857IYC3</accession>
<dbReference type="Pfam" id="PF00072">
    <property type="entry name" value="Response_reg"/>
    <property type="match status" value="1"/>
</dbReference>
<dbReference type="GO" id="GO:0000160">
    <property type="term" value="P:phosphorelay signal transduction system"/>
    <property type="evidence" value="ECO:0007669"/>
    <property type="project" value="InterPro"/>
</dbReference>
<dbReference type="AlphaFoldDB" id="A0A857IYC3"/>
<organism evidence="3 4">
    <name type="scientific">Xylophilus rhododendri</name>
    <dbReference type="NCBI Taxonomy" id="2697032"/>
    <lineage>
        <taxon>Bacteria</taxon>
        <taxon>Pseudomonadati</taxon>
        <taxon>Pseudomonadota</taxon>
        <taxon>Betaproteobacteria</taxon>
        <taxon>Burkholderiales</taxon>
        <taxon>Xylophilus</taxon>
    </lineage>
</organism>
<dbReference type="InterPro" id="IPR051015">
    <property type="entry name" value="EvgA-like"/>
</dbReference>
<keyword evidence="4" id="KW-1185">Reference proteome</keyword>
<evidence type="ECO:0000313" key="3">
    <source>
        <dbReference type="EMBL" id="QHI96544.1"/>
    </source>
</evidence>
<dbReference type="RefSeq" id="WP_160550062.1">
    <property type="nucleotide sequence ID" value="NZ_CP047650.1"/>
</dbReference>
<dbReference type="PANTHER" id="PTHR45566:SF1">
    <property type="entry name" value="HTH-TYPE TRANSCRIPTIONAL REGULATOR YHJB-RELATED"/>
    <property type="match status" value="1"/>
</dbReference>
<dbReference type="SMART" id="SM00448">
    <property type="entry name" value="REC"/>
    <property type="match status" value="1"/>
</dbReference>